<evidence type="ECO:0000256" key="1">
    <source>
        <dbReference type="SAM" id="Phobius"/>
    </source>
</evidence>
<accession>A0ABM3A8J6</accession>
<dbReference type="GeneID" id="121218278"/>
<sequence length="157" mass="17303">MFFQQRYYMVYIHTSNSFVTNLIIVNFVFLAVFAIHFSDHIIDTSSNTVSPSVVSVTDNKSGRYTRAITTLPVFKVPTAEISAQSRADSSPASDTSALDSSSNGVLGYTSISPIGTLTPIVEQQRPTSVNCHPMMTRSKMGFYKPKAYMVMISNVEP</sequence>
<keyword evidence="2" id="KW-1185">Reference proteome</keyword>
<keyword evidence="1" id="KW-1133">Transmembrane helix</keyword>
<feature type="transmembrane region" description="Helical" evidence="1">
    <location>
        <begin position="18"/>
        <end position="37"/>
    </location>
</feature>
<name>A0ABM3A8J6_GOSHI</name>
<dbReference type="Proteomes" id="UP000818029">
    <property type="component" value="Chromosome D06"/>
</dbReference>
<evidence type="ECO:0000313" key="2">
    <source>
        <dbReference type="Proteomes" id="UP000818029"/>
    </source>
</evidence>
<dbReference type="RefSeq" id="XP_040951173.1">
    <property type="nucleotide sequence ID" value="XM_041095239.1"/>
</dbReference>
<keyword evidence="1" id="KW-0812">Transmembrane</keyword>
<proteinExistence type="predicted"/>
<reference evidence="3" key="2">
    <citation type="submission" date="2025-08" db="UniProtKB">
        <authorList>
            <consortium name="RefSeq"/>
        </authorList>
    </citation>
    <scope>IDENTIFICATION</scope>
</reference>
<evidence type="ECO:0000313" key="3">
    <source>
        <dbReference type="RefSeq" id="XP_040951173.1"/>
    </source>
</evidence>
<reference evidence="2" key="1">
    <citation type="journal article" date="2020" name="Nat. Genet.">
        <title>Genomic diversifications of five Gossypium allopolyploid species and their impact on cotton improvement.</title>
        <authorList>
            <person name="Chen Z.J."/>
            <person name="Sreedasyam A."/>
            <person name="Ando A."/>
            <person name="Song Q."/>
            <person name="De Santiago L.M."/>
            <person name="Hulse-Kemp A.M."/>
            <person name="Ding M."/>
            <person name="Ye W."/>
            <person name="Kirkbride R.C."/>
            <person name="Jenkins J."/>
            <person name="Plott C."/>
            <person name="Lovell J."/>
            <person name="Lin Y.M."/>
            <person name="Vaughn R."/>
            <person name="Liu B."/>
            <person name="Simpson S."/>
            <person name="Scheffler B.E."/>
            <person name="Wen L."/>
            <person name="Saski C.A."/>
            <person name="Grover C.E."/>
            <person name="Hu G."/>
            <person name="Conover J.L."/>
            <person name="Carlson J.W."/>
            <person name="Shu S."/>
            <person name="Boston L.B."/>
            <person name="Williams M."/>
            <person name="Peterson D.G."/>
            <person name="McGee K."/>
            <person name="Jones D.C."/>
            <person name="Wendel J.F."/>
            <person name="Stelly D.M."/>
            <person name="Grimwood J."/>
            <person name="Schmutz J."/>
        </authorList>
    </citation>
    <scope>NUCLEOTIDE SEQUENCE [LARGE SCALE GENOMIC DNA]</scope>
    <source>
        <strain evidence="2">cv. TM-1</strain>
    </source>
</reference>
<protein>
    <submittedName>
        <fullName evidence="3">Uncharacterized protein</fullName>
    </submittedName>
</protein>
<keyword evidence="1" id="KW-0472">Membrane</keyword>
<gene>
    <name evidence="3" type="primary">LOC121218278</name>
</gene>
<organism evidence="2 3">
    <name type="scientific">Gossypium hirsutum</name>
    <name type="common">Upland cotton</name>
    <name type="synonym">Gossypium mexicanum</name>
    <dbReference type="NCBI Taxonomy" id="3635"/>
    <lineage>
        <taxon>Eukaryota</taxon>
        <taxon>Viridiplantae</taxon>
        <taxon>Streptophyta</taxon>
        <taxon>Embryophyta</taxon>
        <taxon>Tracheophyta</taxon>
        <taxon>Spermatophyta</taxon>
        <taxon>Magnoliopsida</taxon>
        <taxon>eudicotyledons</taxon>
        <taxon>Gunneridae</taxon>
        <taxon>Pentapetalae</taxon>
        <taxon>rosids</taxon>
        <taxon>malvids</taxon>
        <taxon>Malvales</taxon>
        <taxon>Malvaceae</taxon>
        <taxon>Malvoideae</taxon>
        <taxon>Gossypium</taxon>
    </lineage>
</organism>